<evidence type="ECO:0000313" key="2">
    <source>
        <dbReference type="EMBL" id="KAF5202861.1"/>
    </source>
</evidence>
<dbReference type="AlphaFoldDB" id="A0A7J6WZH3"/>
<sequence>MFMPEAVCTLCLDLLALSIKHSDSNMDVEIPRSNDRQKAKVFSDVLVDITKNMKVEIPDSHKEAVSSTLFGRLFNLFS</sequence>
<accession>A0A7J6WZH3</accession>
<keyword evidence="1" id="KW-0732">Signal</keyword>
<protein>
    <submittedName>
        <fullName evidence="2">Uncharacterized protein</fullName>
    </submittedName>
</protein>
<feature type="chain" id="PRO_5029687492" evidence="1">
    <location>
        <begin position="19"/>
        <end position="78"/>
    </location>
</feature>
<comment type="caution">
    <text evidence="2">The sequence shown here is derived from an EMBL/GenBank/DDBJ whole genome shotgun (WGS) entry which is preliminary data.</text>
</comment>
<reference evidence="2 3" key="1">
    <citation type="submission" date="2020-06" db="EMBL/GenBank/DDBJ databases">
        <title>Transcriptomic and genomic resources for Thalictrum thalictroides and T. hernandezii: Facilitating candidate gene discovery in an emerging model plant lineage.</title>
        <authorList>
            <person name="Arias T."/>
            <person name="Riano-Pachon D.M."/>
            <person name="Di Stilio V.S."/>
        </authorList>
    </citation>
    <scope>NUCLEOTIDE SEQUENCE [LARGE SCALE GENOMIC DNA]</scope>
    <source>
        <strain evidence="3">cv. WT478/WT964</strain>
        <tissue evidence="2">Leaves</tissue>
    </source>
</reference>
<dbReference type="Proteomes" id="UP000554482">
    <property type="component" value="Unassembled WGS sequence"/>
</dbReference>
<evidence type="ECO:0000256" key="1">
    <source>
        <dbReference type="SAM" id="SignalP"/>
    </source>
</evidence>
<keyword evidence="3" id="KW-1185">Reference proteome</keyword>
<feature type="signal peptide" evidence="1">
    <location>
        <begin position="1"/>
        <end position="18"/>
    </location>
</feature>
<name>A0A7J6WZH3_THATH</name>
<organism evidence="2 3">
    <name type="scientific">Thalictrum thalictroides</name>
    <name type="common">Rue-anemone</name>
    <name type="synonym">Anemone thalictroides</name>
    <dbReference type="NCBI Taxonomy" id="46969"/>
    <lineage>
        <taxon>Eukaryota</taxon>
        <taxon>Viridiplantae</taxon>
        <taxon>Streptophyta</taxon>
        <taxon>Embryophyta</taxon>
        <taxon>Tracheophyta</taxon>
        <taxon>Spermatophyta</taxon>
        <taxon>Magnoliopsida</taxon>
        <taxon>Ranunculales</taxon>
        <taxon>Ranunculaceae</taxon>
        <taxon>Thalictroideae</taxon>
        <taxon>Thalictrum</taxon>
    </lineage>
</organism>
<dbReference type="EMBL" id="JABWDY010007534">
    <property type="protein sequence ID" value="KAF5202861.1"/>
    <property type="molecule type" value="Genomic_DNA"/>
</dbReference>
<gene>
    <name evidence="2" type="ORF">FRX31_007551</name>
</gene>
<evidence type="ECO:0000313" key="3">
    <source>
        <dbReference type="Proteomes" id="UP000554482"/>
    </source>
</evidence>
<proteinExistence type="predicted"/>